<name>A0A1N6KI10_9BURK</name>
<protein>
    <submittedName>
        <fullName evidence="4">Peptidoglycan/LPS O-acetylase OafA/YrhL, contains acyltransferase and SGNH-hydrolase domains</fullName>
    </submittedName>
</protein>
<keyword evidence="4" id="KW-0378">Hydrolase</keyword>
<dbReference type="GO" id="GO:0016020">
    <property type="term" value="C:membrane"/>
    <property type="evidence" value="ECO:0007669"/>
    <property type="project" value="TreeGrafter"/>
</dbReference>
<feature type="domain" description="Acyltransferase 3" evidence="3">
    <location>
        <begin position="9"/>
        <end position="346"/>
    </location>
</feature>
<feature type="transmembrane region" description="Helical" evidence="2">
    <location>
        <begin position="144"/>
        <end position="164"/>
    </location>
</feature>
<keyword evidence="4" id="KW-0808">Transferase</keyword>
<feature type="transmembrane region" description="Helical" evidence="2">
    <location>
        <begin position="265"/>
        <end position="291"/>
    </location>
</feature>
<evidence type="ECO:0000256" key="2">
    <source>
        <dbReference type="SAM" id="Phobius"/>
    </source>
</evidence>
<sequence>MSASQRFAILDVGRALAITGVIAIHLALFLPNLPVTLQHVTEYGQYGVQLFFVISAITICKTLEDAGQQTASTREAVRMFYIKRFFRIAPLYYIGVAVYGILDLLGTRFAHAQVLAPHHLTDVVANLLFIHAWVPSAVNSVVPGGWSIGIEMFFYALAPLLFFAAKTRSGLWAITVGTALLCSVFLYAGACLGHAGCTVPNNTFLYYWPPTQLPCFIVGFWLWHLYKPLLSGAQRASRLTTVAAAAALAGFGALLVAAIGMEAFAAVPVLVAFASAALLVALCGVPARMLLAPVVLRIGQNSYGIYIWHFLAIFAVRMALKTPLSDVARHYPVATFALGAVVVLLLAHAAALVTAREIEQPVSRWARRRLIGRRQAARPLPASLPVSPPPAAASHRAQSATEY</sequence>
<dbReference type="InterPro" id="IPR050879">
    <property type="entry name" value="Acyltransferase_3"/>
</dbReference>
<organism evidence="4 5">
    <name type="scientific">Paraburkholderia phenazinium</name>
    <dbReference type="NCBI Taxonomy" id="60549"/>
    <lineage>
        <taxon>Bacteria</taxon>
        <taxon>Pseudomonadati</taxon>
        <taxon>Pseudomonadota</taxon>
        <taxon>Betaproteobacteria</taxon>
        <taxon>Burkholderiales</taxon>
        <taxon>Burkholderiaceae</taxon>
        <taxon>Paraburkholderia</taxon>
    </lineage>
</organism>
<dbReference type="Pfam" id="PF01757">
    <property type="entry name" value="Acyl_transf_3"/>
    <property type="match status" value="1"/>
</dbReference>
<dbReference type="EMBL" id="FSRU01000002">
    <property type="protein sequence ID" value="SIO56170.1"/>
    <property type="molecule type" value="Genomic_DNA"/>
</dbReference>
<dbReference type="Proteomes" id="UP000185151">
    <property type="component" value="Unassembled WGS sequence"/>
</dbReference>
<feature type="transmembrane region" description="Helical" evidence="2">
    <location>
        <begin position="207"/>
        <end position="226"/>
    </location>
</feature>
<keyword evidence="4" id="KW-0012">Acyltransferase</keyword>
<feature type="transmembrane region" description="Helical" evidence="2">
    <location>
        <begin position="12"/>
        <end position="31"/>
    </location>
</feature>
<keyword evidence="2" id="KW-0812">Transmembrane</keyword>
<feature type="transmembrane region" description="Helical" evidence="2">
    <location>
        <begin position="84"/>
        <end position="102"/>
    </location>
</feature>
<feature type="transmembrane region" description="Helical" evidence="2">
    <location>
        <begin position="303"/>
        <end position="320"/>
    </location>
</feature>
<feature type="transmembrane region" description="Helical" evidence="2">
    <location>
        <begin position="238"/>
        <end position="259"/>
    </location>
</feature>
<feature type="transmembrane region" description="Helical" evidence="2">
    <location>
        <begin position="171"/>
        <end position="195"/>
    </location>
</feature>
<dbReference type="GO" id="GO:0016747">
    <property type="term" value="F:acyltransferase activity, transferring groups other than amino-acyl groups"/>
    <property type="evidence" value="ECO:0007669"/>
    <property type="project" value="InterPro"/>
</dbReference>
<evidence type="ECO:0000313" key="5">
    <source>
        <dbReference type="Proteomes" id="UP000185151"/>
    </source>
</evidence>
<feature type="compositionally biased region" description="Low complexity" evidence="1">
    <location>
        <begin position="392"/>
        <end position="403"/>
    </location>
</feature>
<keyword evidence="5" id="KW-1185">Reference proteome</keyword>
<evidence type="ECO:0000313" key="4">
    <source>
        <dbReference type="EMBL" id="SIO56170.1"/>
    </source>
</evidence>
<feature type="transmembrane region" description="Helical" evidence="2">
    <location>
        <begin position="332"/>
        <end position="355"/>
    </location>
</feature>
<dbReference type="PANTHER" id="PTHR23028:SF53">
    <property type="entry name" value="ACYL_TRANSF_3 DOMAIN-CONTAINING PROTEIN"/>
    <property type="match status" value="1"/>
</dbReference>
<dbReference type="GO" id="GO:0000271">
    <property type="term" value="P:polysaccharide biosynthetic process"/>
    <property type="evidence" value="ECO:0007669"/>
    <property type="project" value="TreeGrafter"/>
</dbReference>
<dbReference type="RefSeq" id="WP_074297884.1">
    <property type="nucleotide sequence ID" value="NZ_FSRU01000002.1"/>
</dbReference>
<reference evidence="4 5" key="1">
    <citation type="submission" date="2016-11" db="EMBL/GenBank/DDBJ databases">
        <authorList>
            <person name="Jaros S."/>
            <person name="Januszkiewicz K."/>
            <person name="Wedrychowicz H."/>
        </authorList>
    </citation>
    <scope>NUCLEOTIDE SEQUENCE [LARGE SCALE GENOMIC DNA]</scope>
    <source>
        <strain evidence="4 5">GAS95</strain>
    </source>
</reference>
<accession>A0A1N6KI10</accession>
<evidence type="ECO:0000259" key="3">
    <source>
        <dbReference type="Pfam" id="PF01757"/>
    </source>
</evidence>
<dbReference type="PANTHER" id="PTHR23028">
    <property type="entry name" value="ACETYLTRANSFERASE"/>
    <property type="match status" value="1"/>
</dbReference>
<feature type="transmembrane region" description="Helical" evidence="2">
    <location>
        <begin position="43"/>
        <end position="63"/>
    </location>
</feature>
<proteinExistence type="predicted"/>
<keyword evidence="2" id="KW-1133">Transmembrane helix</keyword>
<evidence type="ECO:0000256" key="1">
    <source>
        <dbReference type="SAM" id="MobiDB-lite"/>
    </source>
</evidence>
<keyword evidence="2" id="KW-0472">Membrane</keyword>
<dbReference type="InterPro" id="IPR002656">
    <property type="entry name" value="Acyl_transf_3_dom"/>
</dbReference>
<dbReference type="GO" id="GO:0016787">
    <property type="term" value="F:hydrolase activity"/>
    <property type="evidence" value="ECO:0007669"/>
    <property type="project" value="UniProtKB-KW"/>
</dbReference>
<gene>
    <name evidence="4" type="ORF">SAMN05444165_3659</name>
</gene>
<feature type="region of interest" description="Disordered" evidence="1">
    <location>
        <begin position="380"/>
        <end position="403"/>
    </location>
</feature>
<dbReference type="AlphaFoldDB" id="A0A1N6KI10"/>
<dbReference type="OrthoDB" id="9814807at2"/>